<evidence type="ECO:0000256" key="2">
    <source>
        <dbReference type="ARBA" id="ARBA00022448"/>
    </source>
</evidence>
<evidence type="ECO:0000256" key="7">
    <source>
        <dbReference type="SAM" id="Phobius"/>
    </source>
</evidence>
<name>A0A8S1ZBR8_ARAAE</name>
<dbReference type="InterPro" id="IPR020846">
    <property type="entry name" value="MFS_dom"/>
</dbReference>
<reference evidence="9" key="1">
    <citation type="submission" date="2021-01" db="EMBL/GenBank/DDBJ databases">
        <authorList>
            <person name="Bezrukov I."/>
        </authorList>
    </citation>
    <scope>NUCLEOTIDE SEQUENCE</scope>
</reference>
<feature type="transmembrane region" description="Helical" evidence="7">
    <location>
        <begin position="358"/>
        <end position="380"/>
    </location>
</feature>
<accession>A0A8S1ZBR8</accession>
<dbReference type="AlphaFoldDB" id="A0A8S1ZBR8"/>
<dbReference type="InterPro" id="IPR045263">
    <property type="entry name" value="GLUT"/>
</dbReference>
<feature type="transmembrane region" description="Helical" evidence="7">
    <location>
        <begin position="246"/>
        <end position="266"/>
    </location>
</feature>
<dbReference type="GO" id="GO:0015149">
    <property type="term" value="F:hexose transmembrane transporter activity"/>
    <property type="evidence" value="ECO:0007669"/>
    <property type="project" value="TreeGrafter"/>
</dbReference>
<dbReference type="NCBIfam" id="TIGR00879">
    <property type="entry name" value="SP"/>
    <property type="match status" value="1"/>
</dbReference>
<dbReference type="EMBL" id="LR999451">
    <property type="protein sequence ID" value="CAE5956573.1"/>
    <property type="molecule type" value="Genomic_DNA"/>
</dbReference>
<dbReference type="SUPFAM" id="SSF103473">
    <property type="entry name" value="MFS general substrate transporter"/>
    <property type="match status" value="1"/>
</dbReference>
<feature type="transmembrane region" description="Helical" evidence="7">
    <location>
        <begin position="516"/>
        <end position="537"/>
    </location>
</feature>
<dbReference type="Gene3D" id="1.20.1250.20">
    <property type="entry name" value="MFS general substrate transporter like domains"/>
    <property type="match status" value="1"/>
</dbReference>
<dbReference type="InterPro" id="IPR036259">
    <property type="entry name" value="MFS_trans_sf"/>
</dbReference>
<keyword evidence="4 7" id="KW-1133">Transmembrane helix</keyword>
<keyword evidence="2 6" id="KW-0813">Transport</keyword>
<dbReference type="InterPro" id="IPR003663">
    <property type="entry name" value="Sugar/inositol_transpt"/>
</dbReference>
<keyword evidence="10" id="KW-1185">Reference proteome</keyword>
<feature type="transmembrane region" description="Helical" evidence="7">
    <location>
        <begin position="423"/>
        <end position="442"/>
    </location>
</feature>
<dbReference type="PROSITE" id="PS00217">
    <property type="entry name" value="SUGAR_TRANSPORT_2"/>
    <property type="match status" value="1"/>
</dbReference>
<evidence type="ECO:0000256" key="3">
    <source>
        <dbReference type="ARBA" id="ARBA00022692"/>
    </source>
</evidence>
<dbReference type="Proteomes" id="UP000682877">
    <property type="component" value="Chromosome 1"/>
</dbReference>
<evidence type="ECO:0000259" key="8">
    <source>
        <dbReference type="PROSITE" id="PS50850"/>
    </source>
</evidence>
<keyword evidence="5 7" id="KW-0472">Membrane</keyword>
<feature type="transmembrane region" description="Helical" evidence="7">
    <location>
        <begin position="278"/>
        <end position="297"/>
    </location>
</feature>
<comment type="subcellular location">
    <subcellularLocation>
        <location evidence="1">Membrane</location>
        <topology evidence="1">Multi-pass membrane protein</topology>
    </subcellularLocation>
</comment>
<evidence type="ECO:0000313" key="10">
    <source>
        <dbReference type="Proteomes" id="UP000682877"/>
    </source>
</evidence>
<feature type="transmembrane region" description="Helical" evidence="7">
    <location>
        <begin position="179"/>
        <end position="200"/>
    </location>
</feature>
<evidence type="ECO:0000256" key="4">
    <source>
        <dbReference type="ARBA" id="ARBA00022989"/>
    </source>
</evidence>
<feature type="transmembrane region" description="Helical" evidence="7">
    <location>
        <begin position="212"/>
        <end position="234"/>
    </location>
</feature>
<dbReference type="GO" id="GO:0016020">
    <property type="term" value="C:membrane"/>
    <property type="evidence" value="ECO:0007669"/>
    <property type="project" value="UniProtKB-SubCell"/>
</dbReference>
<dbReference type="InterPro" id="IPR005829">
    <property type="entry name" value="Sugar_transporter_CS"/>
</dbReference>
<dbReference type="InterPro" id="IPR005828">
    <property type="entry name" value="MFS_sugar_transport-like"/>
</dbReference>
<evidence type="ECO:0000256" key="5">
    <source>
        <dbReference type="ARBA" id="ARBA00023136"/>
    </source>
</evidence>
<dbReference type="PANTHER" id="PTHR23503">
    <property type="entry name" value="SOLUTE CARRIER FAMILY 2"/>
    <property type="match status" value="1"/>
</dbReference>
<evidence type="ECO:0000256" key="6">
    <source>
        <dbReference type="RuleBase" id="RU003346"/>
    </source>
</evidence>
<comment type="similarity">
    <text evidence="6">Belongs to the major facilitator superfamily. Sugar transporter (TC 2.A.1.1) family.</text>
</comment>
<dbReference type="Pfam" id="PF00083">
    <property type="entry name" value="Sugar_tr"/>
    <property type="match status" value="1"/>
</dbReference>
<feature type="transmembrane region" description="Helical" evidence="7">
    <location>
        <begin position="454"/>
        <end position="478"/>
    </location>
</feature>
<proteinExistence type="inferred from homology"/>
<keyword evidence="3 7" id="KW-0812">Transmembrane</keyword>
<dbReference type="CDD" id="cd17315">
    <property type="entry name" value="MFS_GLUT_like"/>
    <property type="match status" value="1"/>
</dbReference>
<dbReference type="PRINTS" id="PR00171">
    <property type="entry name" value="SUGRTRNSPORT"/>
</dbReference>
<organism evidence="9 10">
    <name type="scientific">Arabidopsis arenosa</name>
    <name type="common">Sand rock-cress</name>
    <name type="synonym">Cardaminopsis arenosa</name>
    <dbReference type="NCBI Taxonomy" id="38785"/>
    <lineage>
        <taxon>Eukaryota</taxon>
        <taxon>Viridiplantae</taxon>
        <taxon>Streptophyta</taxon>
        <taxon>Embryophyta</taxon>
        <taxon>Tracheophyta</taxon>
        <taxon>Spermatophyta</taxon>
        <taxon>Magnoliopsida</taxon>
        <taxon>eudicotyledons</taxon>
        <taxon>Gunneridae</taxon>
        <taxon>Pentapetalae</taxon>
        <taxon>rosids</taxon>
        <taxon>malvids</taxon>
        <taxon>Brassicales</taxon>
        <taxon>Brassicaceae</taxon>
        <taxon>Camelineae</taxon>
        <taxon>Arabidopsis</taxon>
    </lineage>
</organism>
<feature type="transmembrane region" description="Helical" evidence="7">
    <location>
        <begin position="148"/>
        <end position="167"/>
    </location>
</feature>
<evidence type="ECO:0000313" key="9">
    <source>
        <dbReference type="EMBL" id="CAE5956573.1"/>
    </source>
</evidence>
<feature type="domain" description="Major facilitator superfamily (MFS) profile" evidence="8">
    <location>
        <begin position="83"/>
        <end position="544"/>
    </location>
</feature>
<dbReference type="PROSITE" id="PS50850">
    <property type="entry name" value="MFS"/>
    <property type="match status" value="1"/>
</dbReference>
<feature type="transmembrane region" description="Helical" evidence="7">
    <location>
        <begin position="490"/>
        <end position="510"/>
    </location>
</feature>
<sequence>MWVTNTVLLHQPNALTRLTFSYPTRLTHSRKVSPFSRFFRSPKRKNRVTALSTKKPDEDHVLSPDEKLEKFSADLGWLSAFPHVSVASMANFLFGYHIGSSLSLEGGEIPKSNHSGGLSLQITMMLIRVMNGPIVSIARELGFEGNSILEGLVVSIFIAGAFIGSIVSGPLVDKFGYRHTFQIVTIPLILGALVSTKLVFSLSAQAHSLDEILCGRFLVGLGIGVNTVLVPIYISEVSPTKYRGSLGTLCQIGTCLGIIFSLLLGIPAEDDPHWWRTMLYVASMPGFLLALGMQFAVESPRWLCKVGRLDDAKVVIRNIWGGSEVEKAVEDIQSVMKNNGSNLNSRWLELLDKPHSRVAFIGGTLFVLQQFAGINGVLYFSSLTFQNVGITSGAQASLYVGVTNFAGALCASYLIDKQGRKKLLIGSYLGMAVSMFLIVYSVGFPLDEDLSQSLSILGTLMYIFSFAIGAGPVTGLIIPELSSNRTRGKIMGFSFSVHWVCNFLVGLFFLDLVEKFGVGTVYTGFGSVSLLAAVFSYRFIVETKGRSLEEIEMSLNSRDELS</sequence>
<dbReference type="PANTHER" id="PTHR23503:SF103">
    <property type="entry name" value="PLASTIDIC GLUCOSE TRANSPORTER 1-RELATED"/>
    <property type="match status" value="1"/>
</dbReference>
<evidence type="ECO:0000256" key="1">
    <source>
        <dbReference type="ARBA" id="ARBA00004141"/>
    </source>
</evidence>
<protein>
    <recommendedName>
        <fullName evidence="8">Major facilitator superfamily (MFS) profile domain-containing protein</fullName>
    </recommendedName>
</protein>
<gene>
    <name evidence="9" type="ORF">AARE701A_LOCUS342</name>
</gene>